<protein>
    <submittedName>
        <fullName evidence="12">ABC transporter ATP-binding protein/permease</fullName>
    </submittedName>
</protein>
<dbReference type="SUPFAM" id="SSF52540">
    <property type="entry name" value="P-loop containing nucleoside triphosphate hydrolases"/>
    <property type="match status" value="1"/>
</dbReference>
<proteinExistence type="predicted"/>
<dbReference type="PROSITE" id="PS50893">
    <property type="entry name" value="ABC_TRANSPORTER_2"/>
    <property type="match status" value="1"/>
</dbReference>
<feature type="transmembrane region" description="Helical" evidence="9">
    <location>
        <begin position="177"/>
        <end position="195"/>
    </location>
</feature>
<dbReference type="Proteomes" id="UP000831151">
    <property type="component" value="Chromosome"/>
</dbReference>
<dbReference type="Gene3D" id="3.40.50.300">
    <property type="entry name" value="P-loop containing nucleotide triphosphate hydrolases"/>
    <property type="match status" value="1"/>
</dbReference>
<keyword evidence="5" id="KW-0547">Nucleotide-binding</keyword>
<feature type="transmembrane region" description="Helical" evidence="9">
    <location>
        <begin position="147"/>
        <end position="171"/>
    </location>
</feature>
<evidence type="ECO:0000259" key="11">
    <source>
        <dbReference type="PROSITE" id="PS50929"/>
    </source>
</evidence>
<dbReference type="InterPro" id="IPR011527">
    <property type="entry name" value="ABC1_TM_dom"/>
</dbReference>
<dbReference type="PROSITE" id="PS00211">
    <property type="entry name" value="ABC_TRANSPORTER_1"/>
    <property type="match status" value="1"/>
</dbReference>
<keyword evidence="4 9" id="KW-0812">Transmembrane</keyword>
<comment type="subcellular location">
    <subcellularLocation>
        <location evidence="1">Cell membrane</location>
        <topology evidence="1">Multi-pass membrane protein</topology>
    </subcellularLocation>
</comment>
<sequence length="591" mass="66278">MKKYSLVKKYIQPYIFIYFLAFLFEILSSALQMLIPIILGTTIDSIIGSEEPTNKIMMGFIKLLGGRDLVRERLGLIAAAFIAVSFLIALLNFLRPYISGKATYTISKGIRDNIFKKISSLSIKDMASITTGDMLQRASSDITQFEIIISTTMMALLGNISYIVISLITLFTINAKLALASISLMPFLLIGTYLFDRSVVKVFDEFEQSEARLTSTVQENLSSYKVVRAFFKQKHEIEKFEDASMDLANKDYKIMKYFAYFWSVAEFLCFLQIALIAIFGVLMHKNGAVSVGEFTAVFAVALNMVWVVLGTGRMLSRFTRVTVAIRRFDEVLQMDSEDLDKGIKDMNIKGAIDFDKVSFTYDGVHDAVKDLSFSIGAGKTLGVLGLTGSGKSTLVSLIPRLMEYDGSIKVDGIELNTISKRKIRENISIILQEPYLFNKTIKENIAYRWPDASDEEIIKAAKIADIHDDIMNFPDGYDTIVGERGVSLSGGQKQRLAIARTILVHTPIIIFDDALSAVDTQTDINIRTALSQSEETQTKIIISHRISTLMNADKIIVMKRGEKVQEGTHDELIREDGLYKTIYEIQNIEVD</sequence>
<dbReference type="GO" id="GO:0015421">
    <property type="term" value="F:ABC-type oligopeptide transporter activity"/>
    <property type="evidence" value="ECO:0007669"/>
    <property type="project" value="TreeGrafter"/>
</dbReference>
<feature type="domain" description="ABC transmembrane type-1" evidence="11">
    <location>
        <begin position="19"/>
        <end position="320"/>
    </location>
</feature>
<dbReference type="InterPro" id="IPR039421">
    <property type="entry name" value="Type_1_exporter"/>
</dbReference>
<organism evidence="12 13">
    <name type="scientific">Fenollaria massiliensis</name>
    <dbReference type="NCBI Taxonomy" id="938288"/>
    <lineage>
        <taxon>Bacteria</taxon>
        <taxon>Bacillati</taxon>
        <taxon>Bacillota</taxon>
        <taxon>Clostridia</taxon>
        <taxon>Eubacteriales</taxon>
        <taxon>Fenollaria</taxon>
    </lineage>
</organism>
<evidence type="ECO:0000256" key="6">
    <source>
        <dbReference type="ARBA" id="ARBA00022840"/>
    </source>
</evidence>
<feature type="transmembrane region" description="Helical" evidence="9">
    <location>
        <begin position="15"/>
        <end position="39"/>
    </location>
</feature>
<dbReference type="AlphaFoldDB" id="A0A9E7DJM3"/>
<feature type="domain" description="ABC transporter" evidence="10">
    <location>
        <begin position="352"/>
        <end position="585"/>
    </location>
</feature>
<dbReference type="PANTHER" id="PTHR43394">
    <property type="entry name" value="ATP-DEPENDENT PERMEASE MDL1, MITOCHONDRIAL"/>
    <property type="match status" value="1"/>
</dbReference>
<dbReference type="InterPro" id="IPR003439">
    <property type="entry name" value="ABC_transporter-like_ATP-bd"/>
</dbReference>
<evidence type="ECO:0000256" key="8">
    <source>
        <dbReference type="ARBA" id="ARBA00023136"/>
    </source>
</evidence>
<dbReference type="PANTHER" id="PTHR43394:SF1">
    <property type="entry name" value="ATP-BINDING CASSETTE SUB-FAMILY B MEMBER 10, MITOCHONDRIAL"/>
    <property type="match status" value="1"/>
</dbReference>
<dbReference type="Gene3D" id="1.20.1560.10">
    <property type="entry name" value="ABC transporter type 1, transmembrane domain"/>
    <property type="match status" value="1"/>
</dbReference>
<evidence type="ECO:0000259" key="10">
    <source>
        <dbReference type="PROSITE" id="PS50893"/>
    </source>
</evidence>
<evidence type="ECO:0000313" key="12">
    <source>
        <dbReference type="EMBL" id="UQK59190.1"/>
    </source>
</evidence>
<evidence type="ECO:0000256" key="2">
    <source>
        <dbReference type="ARBA" id="ARBA00022448"/>
    </source>
</evidence>
<dbReference type="Pfam" id="PF00005">
    <property type="entry name" value="ABC_tran"/>
    <property type="match status" value="1"/>
</dbReference>
<evidence type="ECO:0000256" key="3">
    <source>
        <dbReference type="ARBA" id="ARBA00022475"/>
    </source>
</evidence>
<keyword evidence="8 9" id="KW-0472">Membrane</keyword>
<keyword evidence="3" id="KW-1003">Cell membrane</keyword>
<evidence type="ECO:0000313" key="13">
    <source>
        <dbReference type="Proteomes" id="UP000831151"/>
    </source>
</evidence>
<dbReference type="RefSeq" id="WP_249242696.1">
    <property type="nucleotide sequence ID" value="NZ_CP096649.1"/>
</dbReference>
<dbReference type="GO" id="GO:0005524">
    <property type="term" value="F:ATP binding"/>
    <property type="evidence" value="ECO:0007669"/>
    <property type="project" value="UniProtKB-KW"/>
</dbReference>
<dbReference type="CDD" id="cd18542">
    <property type="entry name" value="ABC_6TM_YknU_like"/>
    <property type="match status" value="1"/>
</dbReference>
<evidence type="ECO:0000256" key="9">
    <source>
        <dbReference type="SAM" id="Phobius"/>
    </source>
</evidence>
<keyword evidence="6 12" id="KW-0067">ATP-binding</keyword>
<dbReference type="InterPro" id="IPR003593">
    <property type="entry name" value="AAA+_ATPase"/>
</dbReference>
<dbReference type="InterPro" id="IPR027417">
    <property type="entry name" value="P-loop_NTPase"/>
</dbReference>
<evidence type="ECO:0000256" key="5">
    <source>
        <dbReference type="ARBA" id="ARBA00022741"/>
    </source>
</evidence>
<dbReference type="EMBL" id="CP096649">
    <property type="protein sequence ID" value="UQK59190.1"/>
    <property type="molecule type" value="Genomic_DNA"/>
</dbReference>
<keyword evidence="2" id="KW-0813">Transport</keyword>
<dbReference type="InterPro" id="IPR036640">
    <property type="entry name" value="ABC1_TM_sf"/>
</dbReference>
<keyword evidence="13" id="KW-1185">Reference proteome</keyword>
<accession>A0A9E7DJM3</accession>
<gene>
    <name evidence="12" type="ORF">M1R53_00555</name>
</gene>
<dbReference type="KEGG" id="fms:M1R53_00555"/>
<feature type="transmembrane region" description="Helical" evidence="9">
    <location>
        <begin position="74"/>
        <end position="94"/>
    </location>
</feature>
<dbReference type="SUPFAM" id="SSF90123">
    <property type="entry name" value="ABC transporter transmembrane region"/>
    <property type="match status" value="1"/>
</dbReference>
<dbReference type="GO" id="GO:0005886">
    <property type="term" value="C:plasma membrane"/>
    <property type="evidence" value="ECO:0007669"/>
    <property type="project" value="UniProtKB-SubCell"/>
</dbReference>
<dbReference type="GO" id="GO:0016887">
    <property type="term" value="F:ATP hydrolysis activity"/>
    <property type="evidence" value="ECO:0007669"/>
    <property type="project" value="InterPro"/>
</dbReference>
<feature type="transmembrane region" description="Helical" evidence="9">
    <location>
        <begin position="288"/>
        <end position="309"/>
    </location>
</feature>
<dbReference type="InterPro" id="IPR017871">
    <property type="entry name" value="ABC_transporter-like_CS"/>
</dbReference>
<keyword evidence="7 9" id="KW-1133">Transmembrane helix</keyword>
<evidence type="ECO:0000256" key="1">
    <source>
        <dbReference type="ARBA" id="ARBA00004651"/>
    </source>
</evidence>
<dbReference type="SMART" id="SM00382">
    <property type="entry name" value="AAA"/>
    <property type="match status" value="1"/>
</dbReference>
<dbReference type="Pfam" id="PF00664">
    <property type="entry name" value="ABC_membrane"/>
    <property type="match status" value="1"/>
</dbReference>
<evidence type="ECO:0000256" key="4">
    <source>
        <dbReference type="ARBA" id="ARBA00022692"/>
    </source>
</evidence>
<name>A0A9E7DJM3_9FIRM</name>
<evidence type="ECO:0000256" key="7">
    <source>
        <dbReference type="ARBA" id="ARBA00022989"/>
    </source>
</evidence>
<dbReference type="FunFam" id="3.40.50.300:FF:000221">
    <property type="entry name" value="Multidrug ABC transporter ATP-binding protein"/>
    <property type="match status" value="1"/>
</dbReference>
<reference evidence="12" key="1">
    <citation type="submission" date="2022-04" db="EMBL/GenBank/DDBJ databases">
        <title>Complete genome sequences of Ezakiella coagulans and Fenollaria massiliensis.</title>
        <authorList>
            <person name="France M.T."/>
            <person name="Clifford J."/>
            <person name="Narina S."/>
            <person name="Rutt L."/>
            <person name="Ravel J."/>
        </authorList>
    </citation>
    <scope>NUCLEOTIDE SEQUENCE</scope>
    <source>
        <strain evidence="12">C0061C2</strain>
    </source>
</reference>
<feature type="transmembrane region" description="Helical" evidence="9">
    <location>
        <begin position="257"/>
        <end position="282"/>
    </location>
</feature>
<dbReference type="PROSITE" id="PS50929">
    <property type="entry name" value="ABC_TM1F"/>
    <property type="match status" value="1"/>
</dbReference>